<dbReference type="Proteomes" id="UP000236305">
    <property type="component" value="Unassembled WGS sequence"/>
</dbReference>
<dbReference type="EMBL" id="MPSH01000025">
    <property type="protein sequence ID" value="PNH29593.1"/>
    <property type="molecule type" value="Genomic_DNA"/>
</dbReference>
<proteinExistence type="predicted"/>
<reference evidence="1 2" key="1">
    <citation type="submission" date="2017-12" db="EMBL/GenBank/DDBJ databases">
        <title>Comparative genomics yields insights into virulence evolution of Verticillium dahliae.</title>
        <authorList>
            <person name="Fan R."/>
            <person name="Armitage A.D."/>
            <person name="Cascant-Lopez E."/>
            <person name="Sobczyk M."/>
            <person name="Cockerton H.M."/>
            <person name="Harrison R.J."/>
        </authorList>
    </citation>
    <scope>NUCLEOTIDE SEQUENCE [LARGE SCALE GENOMIC DNA]</scope>
    <source>
        <strain evidence="1 2">12008</strain>
    </source>
</reference>
<dbReference type="AlphaFoldDB" id="A0A2J8EG76"/>
<organism evidence="1 2">
    <name type="scientific">Verticillium dahliae</name>
    <name type="common">Verticillium wilt</name>
    <dbReference type="NCBI Taxonomy" id="27337"/>
    <lineage>
        <taxon>Eukaryota</taxon>
        <taxon>Fungi</taxon>
        <taxon>Dikarya</taxon>
        <taxon>Ascomycota</taxon>
        <taxon>Pezizomycotina</taxon>
        <taxon>Sordariomycetes</taxon>
        <taxon>Hypocreomycetidae</taxon>
        <taxon>Glomerellales</taxon>
        <taxon>Plectosphaerellaceae</taxon>
        <taxon>Verticillium</taxon>
    </lineage>
</organism>
<name>A0A2J8EG76_VERDA</name>
<comment type="caution">
    <text evidence="1">The sequence shown here is derived from an EMBL/GenBank/DDBJ whole genome shotgun (WGS) entry which is preliminary data.</text>
</comment>
<accession>A0A2J8EG76</accession>
<evidence type="ECO:0000313" key="1">
    <source>
        <dbReference type="EMBL" id="PNH29593.1"/>
    </source>
</evidence>
<sequence>MGPVECLPMQLATLLGRPSVNPRSDSSLEVQ</sequence>
<protein>
    <submittedName>
        <fullName evidence="1">Uncharacterized protein</fullName>
    </submittedName>
</protein>
<gene>
    <name evidence="1" type="ORF">BJF96_g7143</name>
</gene>
<evidence type="ECO:0000313" key="2">
    <source>
        <dbReference type="Proteomes" id="UP000236305"/>
    </source>
</evidence>